<accession>A0A4Y3IP22</accession>
<dbReference type="OrthoDB" id="6289946at2"/>
<dbReference type="AlphaFoldDB" id="A0A4Y3IP22"/>
<reference evidence="1 2" key="1">
    <citation type="submission" date="2019-06" db="EMBL/GenBank/DDBJ databases">
        <title>Whole genome shotgun sequence of Vibrio comitans NBRC 102076.</title>
        <authorList>
            <person name="Hosoyama A."/>
            <person name="Uohara A."/>
            <person name="Ohji S."/>
            <person name="Ichikawa N."/>
        </authorList>
    </citation>
    <scope>NUCLEOTIDE SEQUENCE [LARGE SCALE GENOMIC DNA]</scope>
    <source>
        <strain evidence="1 2">NBRC 102076</strain>
    </source>
</reference>
<protein>
    <recommendedName>
        <fullName evidence="3">Fimbrial protein</fullName>
    </recommendedName>
</protein>
<dbReference type="RefSeq" id="WP_141271245.1">
    <property type="nucleotide sequence ID" value="NZ_BJLH01000008.1"/>
</dbReference>
<dbReference type="Proteomes" id="UP000318242">
    <property type="component" value="Unassembled WGS sequence"/>
</dbReference>
<gene>
    <name evidence="1" type="ORF">VCO01S_20350</name>
</gene>
<dbReference type="EMBL" id="BJLH01000008">
    <property type="protein sequence ID" value="GEA60842.1"/>
    <property type="molecule type" value="Genomic_DNA"/>
</dbReference>
<organism evidence="1 2">
    <name type="scientific">Vibrio comitans NBRC 102076</name>
    <dbReference type="NCBI Taxonomy" id="1219078"/>
    <lineage>
        <taxon>Bacteria</taxon>
        <taxon>Pseudomonadati</taxon>
        <taxon>Pseudomonadota</taxon>
        <taxon>Gammaproteobacteria</taxon>
        <taxon>Vibrionales</taxon>
        <taxon>Vibrionaceae</taxon>
        <taxon>Vibrio</taxon>
    </lineage>
</organism>
<comment type="caution">
    <text evidence="1">The sequence shown here is derived from an EMBL/GenBank/DDBJ whole genome shotgun (WGS) entry which is preliminary data.</text>
</comment>
<evidence type="ECO:0000313" key="2">
    <source>
        <dbReference type="Proteomes" id="UP000318242"/>
    </source>
</evidence>
<evidence type="ECO:0008006" key="3">
    <source>
        <dbReference type="Google" id="ProtNLM"/>
    </source>
</evidence>
<evidence type="ECO:0000313" key="1">
    <source>
        <dbReference type="EMBL" id="GEA60842.1"/>
    </source>
</evidence>
<keyword evidence="2" id="KW-1185">Reference proteome</keyword>
<proteinExistence type="predicted"/>
<sequence>MKKLMLASSIGGAVASFGLIAAMGTAGVLYSPTSFAGGCGDNDDTKCDSSSLRVEVEGTLPCICRFYVKGRGMRGRDVDLGKFSLFDLARTDFSPDGYNGNDLSVDGIGKNISFYCNADSVKYSLKSTNGGLEHDTDPSQVILYSVGLTNFMGGAMVSSASLDGAEKTLNNAQNYSFVDSKLKFHVDKAQLSGKKAGKYSDTLTLEVTGVVL</sequence>
<name>A0A4Y3IP22_9VIBR</name>